<evidence type="ECO:0000256" key="2">
    <source>
        <dbReference type="ARBA" id="ARBA00004325"/>
    </source>
</evidence>
<dbReference type="AlphaFoldDB" id="A0AAN7VUU0"/>
<keyword evidence="5" id="KW-1133">Transmembrane helix</keyword>
<keyword evidence="7" id="KW-0472">Membrane</keyword>
<dbReference type="Pfam" id="PF09803">
    <property type="entry name" value="Pet100"/>
    <property type="match status" value="1"/>
</dbReference>
<comment type="caution">
    <text evidence="10">The sequence shown here is derived from an EMBL/GenBank/DDBJ whole genome shotgun (WGS) entry which is preliminary data.</text>
</comment>
<evidence type="ECO:0000256" key="9">
    <source>
        <dbReference type="SAM" id="MobiDB-lite"/>
    </source>
</evidence>
<evidence type="ECO:0000313" key="10">
    <source>
        <dbReference type="EMBL" id="KAK5703209.1"/>
    </source>
</evidence>
<evidence type="ECO:0000256" key="6">
    <source>
        <dbReference type="ARBA" id="ARBA00023128"/>
    </source>
</evidence>
<keyword evidence="4" id="KW-0809">Transit peptide</keyword>
<dbReference type="GO" id="GO:0051082">
    <property type="term" value="F:unfolded protein binding"/>
    <property type="evidence" value="ECO:0007669"/>
    <property type="project" value="TreeGrafter"/>
</dbReference>
<sequence>MGGPNLEVFKFGMYILFPIGVMYYFGTNLDSRFAVPDFWPKEGMTHTIPFEKEDIQAELERLRQRRLANRAKRLEMESRGIDTEVTARQDEQEAHPKPDILQQVKMVEPEKSQVARETGKSLFGWLK</sequence>
<dbReference type="GO" id="GO:0033617">
    <property type="term" value="P:mitochondrial respiratory chain complex IV assembly"/>
    <property type="evidence" value="ECO:0007669"/>
    <property type="project" value="InterPro"/>
</dbReference>
<evidence type="ECO:0000256" key="3">
    <source>
        <dbReference type="ARBA" id="ARBA00022692"/>
    </source>
</evidence>
<keyword evidence="6" id="KW-0496">Mitochondrion</keyword>
<dbReference type="PANTHER" id="PTHR33968:SF1">
    <property type="entry name" value="PROTEIN PET100 HOMOLOG, MITOCHONDRIAL"/>
    <property type="match status" value="1"/>
</dbReference>
<feature type="compositionally biased region" description="Basic and acidic residues" evidence="9">
    <location>
        <begin position="78"/>
        <end position="98"/>
    </location>
</feature>
<feature type="region of interest" description="Disordered" evidence="9">
    <location>
        <begin position="78"/>
        <end position="99"/>
    </location>
</feature>
<evidence type="ECO:0000256" key="4">
    <source>
        <dbReference type="ARBA" id="ARBA00022946"/>
    </source>
</evidence>
<accession>A0AAN7VUU0</accession>
<evidence type="ECO:0000256" key="8">
    <source>
        <dbReference type="ARBA" id="ARBA00038077"/>
    </source>
</evidence>
<reference evidence="10" key="1">
    <citation type="submission" date="2023-08" db="EMBL/GenBank/DDBJ databases">
        <title>Black Yeasts Isolated from many extreme environments.</title>
        <authorList>
            <person name="Coleine C."/>
            <person name="Stajich J.E."/>
            <person name="Selbmann L."/>
        </authorList>
    </citation>
    <scope>NUCLEOTIDE SEQUENCE</scope>
    <source>
        <strain evidence="10">CCFEE 5810</strain>
    </source>
</reference>
<evidence type="ECO:0000256" key="7">
    <source>
        <dbReference type="ARBA" id="ARBA00023136"/>
    </source>
</evidence>
<keyword evidence="3" id="KW-0812">Transmembrane</keyword>
<name>A0AAN7VUU0_9PEZI</name>
<comment type="subcellular location">
    <subcellularLocation>
        <location evidence="1">Membrane</location>
        <topology evidence="1">Single-pass membrane protein</topology>
    </subcellularLocation>
    <subcellularLocation>
        <location evidence="2">Mitochondrion membrane</location>
    </subcellularLocation>
</comment>
<organism evidence="10 11">
    <name type="scientific">Elasticomyces elasticus</name>
    <dbReference type="NCBI Taxonomy" id="574655"/>
    <lineage>
        <taxon>Eukaryota</taxon>
        <taxon>Fungi</taxon>
        <taxon>Dikarya</taxon>
        <taxon>Ascomycota</taxon>
        <taxon>Pezizomycotina</taxon>
        <taxon>Dothideomycetes</taxon>
        <taxon>Dothideomycetidae</taxon>
        <taxon>Mycosphaerellales</taxon>
        <taxon>Teratosphaeriaceae</taxon>
        <taxon>Elasticomyces</taxon>
    </lineage>
</organism>
<dbReference type="GO" id="GO:0005743">
    <property type="term" value="C:mitochondrial inner membrane"/>
    <property type="evidence" value="ECO:0007669"/>
    <property type="project" value="TreeGrafter"/>
</dbReference>
<evidence type="ECO:0000313" key="11">
    <source>
        <dbReference type="Proteomes" id="UP001310594"/>
    </source>
</evidence>
<comment type="similarity">
    <text evidence="8">Belongs to the PET100 family.</text>
</comment>
<proteinExistence type="inferred from homology"/>
<gene>
    <name evidence="10" type="ORF">LTR97_004158</name>
</gene>
<evidence type="ECO:0000256" key="5">
    <source>
        <dbReference type="ARBA" id="ARBA00022989"/>
    </source>
</evidence>
<protein>
    <submittedName>
        <fullName evidence="10">Uncharacterized protein</fullName>
    </submittedName>
</protein>
<dbReference type="PANTHER" id="PTHR33968">
    <property type="entry name" value="PROTEIN PET100 HOMOLOG, MITOCHONDRIAL"/>
    <property type="match status" value="1"/>
</dbReference>
<dbReference type="Proteomes" id="UP001310594">
    <property type="component" value="Unassembled WGS sequence"/>
</dbReference>
<dbReference type="InterPro" id="IPR018625">
    <property type="entry name" value="Pet100"/>
</dbReference>
<dbReference type="EMBL" id="JAVRQU010000005">
    <property type="protein sequence ID" value="KAK5703209.1"/>
    <property type="molecule type" value="Genomic_DNA"/>
</dbReference>
<evidence type="ECO:0000256" key="1">
    <source>
        <dbReference type="ARBA" id="ARBA00004167"/>
    </source>
</evidence>